<evidence type="ECO:0000256" key="1">
    <source>
        <dbReference type="SAM" id="MobiDB-lite"/>
    </source>
</evidence>
<keyword evidence="3" id="KW-1185">Reference proteome</keyword>
<evidence type="ECO:0000313" key="3">
    <source>
        <dbReference type="Proteomes" id="UP000002484"/>
    </source>
</evidence>
<feature type="region of interest" description="Disordered" evidence="1">
    <location>
        <begin position="97"/>
        <end position="121"/>
    </location>
</feature>
<protein>
    <submittedName>
        <fullName evidence="2">Uncharacterized protein</fullName>
    </submittedName>
</protein>
<feature type="compositionally biased region" description="Low complexity" evidence="1">
    <location>
        <begin position="102"/>
        <end position="115"/>
    </location>
</feature>
<sequence>MVFMIQSHRRGFQRVVTLSRQDILAAELSASRGGRPSRPPGRVQPGRARGVAVVLAAGLVAGGLAGCGRHHPPKPTNLTCAANYSVQWSDKHDRWECLPNKSSSNNGNSSSNSSRRGNRRH</sequence>
<dbReference type="OrthoDB" id="3215412at2"/>
<accession>E3IYE2</accession>
<gene>
    <name evidence="2" type="ordered locus">FraEuI1c_5903</name>
</gene>
<evidence type="ECO:0000313" key="2">
    <source>
        <dbReference type="EMBL" id="ADP83887.1"/>
    </source>
</evidence>
<dbReference type="EMBL" id="CP002299">
    <property type="protein sequence ID" value="ADP83887.1"/>
    <property type="molecule type" value="Genomic_DNA"/>
</dbReference>
<dbReference type="RefSeq" id="WP_013427005.1">
    <property type="nucleotide sequence ID" value="NC_014666.1"/>
</dbReference>
<organism evidence="2 3">
    <name type="scientific">Pseudofrankia inefficax (strain DSM 45817 / CECT 9037 / DDB 130130 / EuI1c)</name>
    <name type="common">Frankia inefficax</name>
    <dbReference type="NCBI Taxonomy" id="298654"/>
    <lineage>
        <taxon>Bacteria</taxon>
        <taxon>Bacillati</taxon>
        <taxon>Actinomycetota</taxon>
        <taxon>Actinomycetes</taxon>
        <taxon>Frankiales</taxon>
        <taxon>Frankiaceae</taxon>
        <taxon>Pseudofrankia</taxon>
    </lineage>
</organism>
<dbReference type="HOGENOM" id="CLU_2034656_0_0_11"/>
<reference evidence="2 3" key="1">
    <citation type="submission" date="2010-10" db="EMBL/GenBank/DDBJ databases">
        <title>Complete sequence of Frankia sp. EuI1c.</title>
        <authorList>
            <consortium name="US DOE Joint Genome Institute"/>
            <person name="Lucas S."/>
            <person name="Copeland A."/>
            <person name="Lapidus A."/>
            <person name="Cheng J.-F."/>
            <person name="Bruce D."/>
            <person name="Goodwin L."/>
            <person name="Pitluck S."/>
            <person name="Chertkov O."/>
            <person name="Detter J.C."/>
            <person name="Han C."/>
            <person name="Tapia R."/>
            <person name="Land M."/>
            <person name="Hauser L."/>
            <person name="Jeffries C."/>
            <person name="Kyrpides N."/>
            <person name="Ivanova N."/>
            <person name="Mikhailova N."/>
            <person name="Beauchemin N."/>
            <person name="Sen A."/>
            <person name="Sur S.A."/>
            <person name="Gtari M."/>
            <person name="Wall L."/>
            <person name="Tisa L."/>
            <person name="Woyke T."/>
        </authorList>
    </citation>
    <scope>NUCLEOTIDE SEQUENCE [LARGE SCALE GENOMIC DNA]</scope>
    <source>
        <strain evidence="3">DSM 45817 / CECT 9037 / EuI1c</strain>
    </source>
</reference>
<proteinExistence type="predicted"/>
<dbReference type="KEGG" id="fri:FraEuI1c_5903"/>
<dbReference type="STRING" id="298654.FraEuI1c_5903"/>
<dbReference type="AlphaFoldDB" id="E3IYE2"/>
<dbReference type="Proteomes" id="UP000002484">
    <property type="component" value="Chromosome"/>
</dbReference>
<name>E3IYE2_PSEI1</name>
<dbReference type="InParanoid" id="E3IYE2"/>